<proteinExistence type="predicted"/>
<keyword evidence="2" id="KW-1185">Reference proteome</keyword>
<dbReference type="EnsemblMetazoa" id="tetur02g12750.1">
    <property type="protein sequence ID" value="tetur02g12750.1"/>
    <property type="gene ID" value="tetur02g12750"/>
</dbReference>
<accession>T1JXP4</accession>
<reference evidence="2" key="1">
    <citation type="submission" date="2011-08" db="EMBL/GenBank/DDBJ databases">
        <authorList>
            <person name="Rombauts S."/>
        </authorList>
    </citation>
    <scope>NUCLEOTIDE SEQUENCE</scope>
    <source>
        <strain evidence="2">London</strain>
    </source>
</reference>
<name>T1JXP4_TETUR</name>
<protein>
    <recommendedName>
        <fullName evidence="3">HTH psq-type domain-containing protein</fullName>
    </recommendedName>
</protein>
<evidence type="ECO:0000313" key="2">
    <source>
        <dbReference type="Proteomes" id="UP000015104"/>
    </source>
</evidence>
<evidence type="ECO:0008006" key="3">
    <source>
        <dbReference type="Google" id="ProtNLM"/>
    </source>
</evidence>
<dbReference type="AlphaFoldDB" id="T1JXP4"/>
<dbReference type="Proteomes" id="UP000015104">
    <property type="component" value="Unassembled WGS sequence"/>
</dbReference>
<organism evidence="1 2">
    <name type="scientific">Tetranychus urticae</name>
    <name type="common">Two-spotted spider mite</name>
    <dbReference type="NCBI Taxonomy" id="32264"/>
    <lineage>
        <taxon>Eukaryota</taxon>
        <taxon>Metazoa</taxon>
        <taxon>Ecdysozoa</taxon>
        <taxon>Arthropoda</taxon>
        <taxon>Chelicerata</taxon>
        <taxon>Arachnida</taxon>
        <taxon>Acari</taxon>
        <taxon>Acariformes</taxon>
        <taxon>Trombidiformes</taxon>
        <taxon>Prostigmata</taxon>
        <taxon>Eleutherengona</taxon>
        <taxon>Raphignathae</taxon>
        <taxon>Tetranychoidea</taxon>
        <taxon>Tetranychidae</taxon>
        <taxon>Tetranychus</taxon>
    </lineage>
</organism>
<dbReference type="HOGENOM" id="CLU_2226518_0_0_1"/>
<reference evidence="1" key="2">
    <citation type="submission" date="2015-06" db="UniProtKB">
        <authorList>
            <consortium name="EnsemblMetazoa"/>
        </authorList>
    </citation>
    <scope>IDENTIFICATION</scope>
</reference>
<dbReference type="EMBL" id="CAEY01000832">
    <property type="status" value="NOT_ANNOTATED_CDS"/>
    <property type="molecule type" value="Genomic_DNA"/>
</dbReference>
<evidence type="ECO:0000313" key="1">
    <source>
        <dbReference type="EnsemblMetazoa" id="tetur02g12750.1"/>
    </source>
</evidence>
<sequence length="106" mass="12126">MLEGGAIKEIIYIIAVGEDENKVARKYRITRQAAKYIWNNKEAFLQKVADGISLKRKTVKESPFSPIDDNLNLLIRDLSDDGYPINEKYIMLMAKEIASEMKIDGF</sequence>